<name>A0A383A9Q2_9ZZZZ</name>
<dbReference type="GO" id="GO:0006788">
    <property type="term" value="P:heme oxidation"/>
    <property type="evidence" value="ECO:0007669"/>
    <property type="project" value="InterPro"/>
</dbReference>
<dbReference type="EMBL" id="UINC01190290">
    <property type="protein sequence ID" value="SVE04374.1"/>
    <property type="molecule type" value="Genomic_DNA"/>
</dbReference>
<gene>
    <name evidence="4" type="ORF">METZ01_LOCUS457228</name>
</gene>
<dbReference type="SUPFAM" id="SSF48613">
    <property type="entry name" value="Heme oxygenase-like"/>
    <property type="match status" value="1"/>
</dbReference>
<dbReference type="PANTHER" id="PTHR10720">
    <property type="entry name" value="HEME OXYGENASE"/>
    <property type="match status" value="1"/>
</dbReference>
<evidence type="ECO:0000256" key="2">
    <source>
        <dbReference type="ARBA" id="ARBA00022723"/>
    </source>
</evidence>
<keyword evidence="1" id="KW-0349">Heme</keyword>
<evidence type="ECO:0000256" key="1">
    <source>
        <dbReference type="ARBA" id="ARBA00022617"/>
    </source>
</evidence>
<protein>
    <submittedName>
        <fullName evidence="4">Uncharacterized protein</fullName>
    </submittedName>
</protein>
<dbReference type="PANTHER" id="PTHR10720:SF0">
    <property type="entry name" value="HEME OXYGENASE"/>
    <property type="match status" value="1"/>
</dbReference>
<proteinExistence type="predicted"/>
<dbReference type="InterPro" id="IPR016084">
    <property type="entry name" value="Haem_Oase-like_multi-hlx"/>
</dbReference>
<sequence length="173" mass="20444">MKQHHNAERQRFAGVLMSGKISEESYLKYLKNQYYCYYTLENHPEYNLPDDRLKRSDNILEDIQELRQTDGEMYRSRMMNALTESTKDYIKYVKDNINTYEDFMAHVYVRYLGDLRGGQMISKKVPGSGKYYEFDKPKELANVIYDNINDDMAGEAKKVFGFATQLFKEMSQA</sequence>
<evidence type="ECO:0000313" key="4">
    <source>
        <dbReference type="EMBL" id="SVE04374.1"/>
    </source>
</evidence>
<dbReference type="Gene3D" id="1.20.910.10">
    <property type="entry name" value="Heme oxygenase-like"/>
    <property type="match status" value="1"/>
</dbReference>
<keyword evidence="2" id="KW-0479">Metal-binding</keyword>
<dbReference type="GO" id="GO:0004392">
    <property type="term" value="F:heme oxygenase (decyclizing) activity"/>
    <property type="evidence" value="ECO:0007669"/>
    <property type="project" value="InterPro"/>
</dbReference>
<organism evidence="4">
    <name type="scientific">marine metagenome</name>
    <dbReference type="NCBI Taxonomy" id="408172"/>
    <lineage>
        <taxon>unclassified sequences</taxon>
        <taxon>metagenomes</taxon>
        <taxon>ecological metagenomes</taxon>
    </lineage>
</organism>
<dbReference type="InterPro" id="IPR002051">
    <property type="entry name" value="Haem_Oase"/>
</dbReference>
<dbReference type="AlphaFoldDB" id="A0A383A9Q2"/>
<evidence type="ECO:0000256" key="3">
    <source>
        <dbReference type="ARBA" id="ARBA00023004"/>
    </source>
</evidence>
<accession>A0A383A9Q2</accession>
<dbReference type="CDD" id="cd19165">
    <property type="entry name" value="HemeO"/>
    <property type="match status" value="1"/>
</dbReference>
<dbReference type="Pfam" id="PF01126">
    <property type="entry name" value="Heme_oxygenase"/>
    <property type="match status" value="1"/>
</dbReference>
<reference evidence="4" key="1">
    <citation type="submission" date="2018-05" db="EMBL/GenBank/DDBJ databases">
        <authorList>
            <person name="Lanie J.A."/>
            <person name="Ng W.-L."/>
            <person name="Kazmierczak K.M."/>
            <person name="Andrzejewski T.M."/>
            <person name="Davidsen T.M."/>
            <person name="Wayne K.J."/>
            <person name="Tettelin H."/>
            <person name="Glass J.I."/>
            <person name="Rusch D."/>
            <person name="Podicherti R."/>
            <person name="Tsui H.-C.T."/>
            <person name="Winkler M.E."/>
        </authorList>
    </citation>
    <scope>NUCLEOTIDE SEQUENCE</scope>
</reference>
<dbReference type="GO" id="GO:0046872">
    <property type="term" value="F:metal ion binding"/>
    <property type="evidence" value="ECO:0007669"/>
    <property type="project" value="UniProtKB-KW"/>
</dbReference>
<keyword evidence="3" id="KW-0408">Iron</keyword>
<dbReference type="InterPro" id="IPR016053">
    <property type="entry name" value="Haem_Oase-like"/>
</dbReference>